<dbReference type="Pfam" id="PF20154">
    <property type="entry name" value="LNT_N"/>
    <property type="match status" value="1"/>
</dbReference>
<dbReference type="PANTHER" id="PTHR38686">
    <property type="entry name" value="APOLIPOPROTEIN N-ACYLTRANSFERASE"/>
    <property type="match status" value="1"/>
</dbReference>
<feature type="transmembrane region" description="Helical" evidence="9">
    <location>
        <begin position="168"/>
        <end position="190"/>
    </location>
</feature>
<evidence type="ECO:0000313" key="11">
    <source>
        <dbReference type="EMBL" id="BBP44094.1"/>
    </source>
</evidence>
<dbReference type="CDD" id="cd07571">
    <property type="entry name" value="ALP_N-acyl_transferase"/>
    <property type="match status" value="1"/>
</dbReference>
<dbReference type="AlphaFoldDB" id="A0A6F8PPY1"/>
<keyword evidence="3 9" id="KW-1003">Cell membrane</keyword>
<dbReference type="UniPathway" id="UPA00666"/>
<dbReference type="InterPro" id="IPR045378">
    <property type="entry name" value="LNT_N"/>
</dbReference>
<keyword evidence="8 9" id="KW-0012">Acyltransferase</keyword>
<keyword evidence="7 9" id="KW-0472">Membrane</keyword>
<dbReference type="GO" id="GO:0016410">
    <property type="term" value="F:N-acyltransferase activity"/>
    <property type="evidence" value="ECO:0007669"/>
    <property type="project" value="UniProtKB-UniRule"/>
</dbReference>
<keyword evidence="6 9" id="KW-1133">Transmembrane helix</keyword>
<dbReference type="InterPro" id="IPR004563">
    <property type="entry name" value="Apolipo_AcylTrfase"/>
</dbReference>
<dbReference type="NCBIfam" id="TIGR00546">
    <property type="entry name" value="lnt"/>
    <property type="match status" value="1"/>
</dbReference>
<keyword evidence="5 9" id="KW-0812">Transmembrane</keyword>
<name>A0A6F8PPY1_9GAMM</name>
<protein>
    <recommendedName>
        <fullName evidence="9">Apolipoprotein N-acyltransferase</fullName>
        <shortName evidence="9">ALP N-acyltransferase</shortName>
        <ecNumber evidence="9">2.3.1.269</ecNumber>
    </recommendedName>
</protein>
<evidence type="ECO:0000256" key="5">
    <source>
        <dbReference type="ARBA" id="ARBA00022692"/>
    </source>
</evidence>
<feature type="transmembrane region" description="Helical" evidence="9">
    <location>
        <begin position="486"/>
        <end position="504"/>
    </location>
</feature>
<dbReference type="EMBL" id="AP021888">
    <property type="protein sequence ID" value="BBP44094.1"/>
    <property type="molecule type" value="Genomic_DNA"/>
</dbReference>
<keyword evidence="12" id="KW-1185">Reference proteome</keyword>
<evidence type="ECO:0000256" key="3">
    <source>
        <dbReference type="ARBA" id="ARBA00022475"/>
    </source>
</evidence>
<feature type="transmembrane region" description="Helical" evidence="9">
    <location>
        <begin position="20"/>
        <end position="52"/>
    </location>
</feature>
<comment type="pathway">
    <text evidence="9">Protein modification; lipoprotein biosynthesis (N-acyl transfer).</text>
</comment>
<dbReference type="HAMAP" id="MF_01148">
    <property type="entry name" value="Lnt"/>
    <property type="match status" value="1"/>
</dbReference>
<feature type="transmembrane region" description="Helical" evidence="9">
    <location>
        <begin position="64"/>
        <end position="88"/>
    </location>
</feature>
<evidence type="ECO:0000256" key="9">
    <source>
        <dbReference type="HAMAP-Rule" id="MF_01148"/>
    </source>
</evidence>
<dbReference type="Proteomes" id="UP000501466">
    <property type="component" value="Chromosome"/>
</dbReference>
<dbReference type="Pfam" id="PF00795">
    <property type="entry name" value="CN_hydrolase"/>
    <property type="match status" value="1"/>
</dbReference>
<dbReference type="PANTHER" id="PTHR38686:SF1">
    <property type="entry name" value="APOLIPOPROTEIN N-ACYLTRANSFERASE"/>
    <property type="match status" value="1"/>
</dbReference>
<dbReference type="GO" id="GO:0042158">
    <property type="term" value="P:lipoprotein biosynthetic process"/>
    <property type="evidence" value="ECO:0007669"/>
    <property type="project" value="UniProtKB-UniRule"/>
</dbReference>
<comment type="catalytic activity">
    <reaction evidence="9">
        <text>N-terminal S-1,2-diacyl-sn-glyceryl-L-cysteinyl-[lipoprotein] + a glycerophospholipid = N-acyl-S-1,2-diacyl-sn-glyceryl-L-cysteinyl-[lipoprotein] + a 2-acyl-sn-glycero-3-phospholipid + H(+)</text>
        <dbReference type="Rhea" id="RHEA:48228"/>
        <dbReference type="Rhea" id="RHEA-COMP:14681"/>
        <dbReference type="Rhea" id="RHEA-COMP:14684"/>
        <dbReference type="ChEBI" id="CHEBI:15378"/>
        <dbReference type="ChEBI" id="CHEBI:136912"/>
        <dbReference type="ChEBI" id="CHEBI:140656"/>
        <dbReference type="ChEBI" id="CHEBI:140657"/>
        <dbReference type="ChEBI" id="CHEBI:140660"/>
        <dbReference type="EC" id="2.3.1.269"/>
    </reaction>
</comment>
<dbReference type="InterPro" id="IPR003010">
    <property type="entry name" value="C-N_Hydrolase"/>
</dbReference>
<dbReference type="KEGG" id="tzo:THMIRHAT_18400"/>
<dbReference type="SUPFAM" id="SSF56317">
    <property type="entry name" value="Carbon-nitrogen hydrolase"/>
    <property type="match status" value="1"/>
</dbReference>
<dbReference type="InterPro" id="IPR036526">
    <property type="entry name" value="C-N_Hydrolase_sf"/>
</dbReference>
<evidence type="ECO:0000256" key="7">
    <source>
        <dbReference type="ARBA" id="ARBA00023136"/>
    </source>
</evidence>
<gene>
    <name evidence="9 11" type="primary">lnt</name>
    <name evidence="11" type="ORF">THMIRHAT_18400</name>
</gene>
<comment type="subcellular location">
    <subcellularLocation>
        <location evidence="1 9">Cell membrane</location>
        <topology evidence="1 9">Multi-pass membrane protein</topology>
    </subcellularLocation>
</comment>
<organism evidence="11 12">
    <name type="scientific">Thiosulfativibrio zosterae</name>
    <dbReference type="NCBI Taxonomy" id="2675053"/>
    <lineage>
        <taxon>Bacteria</taxon>
        <taxon>Pseudomonadati</taxon>
        <taxon>Pseudomonadota</taxon>
        <taxon>Gammaproteobacteria</taxon>
        <taxon>Thiotrichales</taxon>
        <taxon>Piscirickettsiaceae</taxon>
        <taxon>Thiosulfativibrio</taxon>
    </lineage>
</organism>
<sequence length="508" mass="56707">MKNFFRYVLAVFKPEKKVLITFLLGALSVTAFAPFHFAPAAVASLVGLFWFWSQATSRLEGFKLGLWFGLGQFGFGVSWLISSIYLYAEVPLVLAVLATFIFILFLSLYVGFAGWVAAYFSKSERPYFNALLVFPLAWVSFEWLRGSLFGGFPFLLMGNSHLDTWLDGYAPIFGVLGVSWAIALTASALLLIVTQKAWVGASSLLALVWLSASGLQKIEWVTPVGPPARVALVQGNIPQEQKWQAKALLPSLKTYVGLTKQHMDADIIVWPETAVASYFDVVEKGALHSFIKDAKLLETDILMGVITRNADKTQYYNAIVNAHNPEQVYQKSHLVPFSEFFPFSSVLSALSKLFNVPFSEFTPGDAMQKPMQLGAFKVGLSVCYEMSFGEELAEQLQDAQFLVTVSNDAWFAHTFEPAQQLQEVQMRALELGREIARSTNTGFTAIVDVKGRIKQEIPAYKTGVLKGEVQPYEGTTPFVYWQQMPLLFLFCVLYGFLLAPRFILKRPS</sequence>
<comment type="similarity">
    <text evidence="2 9">Belongs to the CN hydrolase family. Apolipoprotein N-acyltransferase subfamily.</text>
</comment>
<evidence type="ECO:0000256" key="8">
    <source>
        <dbReference type="ARBA" id="ARBA00023315"/>
    </source>
</evidence>
<accession>A0A6F8PPY1</accession>
<evidence type="ECO:0000256" key="4">
    <source>
        <dbReference type="ARBA" id="ARBA00022679"/>
    </source>
</evidence>
<comment type="function">
    <text evidence="9">Catalyzes the phospholipid dependent N-acylation of the N-terminal cysteine of apolipoprotein, the last step in lipoprotein maturation.</text>
</comment>
<evidence type="ECO:0000259" key="10">
    <source>
        <dbReference type="PROSITE" id="PS50263"/>
    </source>
</evidence>
<proteinExistence type="inferred from homology"/>
<dbReference type="RefSeq" id="WP_173291845.1">
    <property type="nucleotide sequence ID" value="NZ_AP021888.1"/>
</dbReference>
<feature type="transmembrane region" description="Helical" evidence="9">
    <location>
        <begin position="94"/>
        <end position="120"/>
    </location>
</feature>
<evidence type="ECO:0000256" key="6">
    <source>
        <dbReference type="ARBA" id="ARBA00022989"/>
    </source>
</evidence>
<dbReference type="GO" id="GO:0005886">
    <property type="term" value="C:plasma membrane"/>
    <property type="evidence" value="ECO:0007669"/>
    <property type="project" value="UniProtKB-SubCell"/>
</dbReference>
<keyword evidence="11" id="KW-0449">Lipoprotein</keyword>
<reference evidence="12" key="1">
    <citation type="submission" date="2019-11" db="EMBL/GenBank/DDBJ databases">
        <title>Isolation and characterization of two novel species in the genus Thiomicrorhabdus.</title>
        <authorList>
            <person name="Mochizuki J."/>
            <person name="Kojima H."/>
            <person name="Fukui M."/>
        </authorList>
    </citation>
    <scope>NUCLEOTIDE SEQUENCE [LARGE SCALE GENOMIC DNA]</scope>
    <source>
        <strain evidence="12">AkT22</strain>
    </source>
</reference>
<feature type="transmembrane region" description="Helical" evidence="9">
    <location>
        <begin position="127"/>
        <end position="148"/>
    </location>
</feature>
<evidence type="ECO:0000313" key="12">
    <source>
        <dbReference type="Proteomes" id="UP000501466"/>
    </source>
</evidence>
<evidence type="ECO:0000256" key="1">
    <source>
        <dbReference type="ARBA" id="ARBA00004651"/>
    </source>
</evidence>
<dbReference type="Gene3D" id="3.60.110.10">
    <property type="entry name" value="Carbon-nitrogen hydrolase"/>
    <property type="match status" value="1"/>
</dbReference>
<dbReference type="PROSITE" id="PS50263">
    <property type="entry name" value="CN_HYDROLASE"/>
    <property type="match status" value="1"/>
</dbReference>
<keyword evidence="4 9" id="KW-0808">Transferase</keyword>
<dbReference type="EC" id="2.3.1.269" evidence="9"/>
<evidence type="ECO:0000256" key="2">
    <source>
        <dbReference type="ARBA" id="ARBA00010065"/>
    </source>
</evidence>
<feature type="domain" description="CN hydrolase" evidence="10">
    <location>
        <begin position="233"/>
        <end position="471"/>
    </location>
</feature>